<name>A0A1X9SPM0_9BACT</name>
<dbReference type="PANTHER" id="PTHR10859">
    <property type="entry name" value="GLYCOSYL TRANSFERASE"/>
    <property type="match status" value="1"/>
</dbReference>
<dbReference type="EMBL" id="CP015578">
    <property type="protein sequence ID" value="ARQ98194.1"/>
    <property type="molecule type" value="Genomic_DNA"/>
</dbReference>
<dbReference type="PANTHER" id="PTHR10859:SF91">
    <property type="entry name" value="DOLICHYL-PHOSPHATE BETA-GLUCOSYLTRANSFERASE"/>
    <property type="match status" value="1"/>
</dbReference>
<accession>A0A1X9SPM0</accession>
<evidence type="ECO:0000313" key="2">
    <source>
        <dbReference type="EMBL" id="ARQ98194.1"/>
    </source>
</evidence>
<dbReference type="CDD" id="cd04179">
    <property type="entry name" value="DPM_DPG-synthase_like"/>
    <property type="match status" value="1"/>
</dbReference>
<dbReference type="Gene3D" id="3.90.550.10">
    <property type="entry name" value="Spore Coat Polysaccharide Biosynthesis Protein SpsA, Chain A"/>
    <property type="match status" value="1"/>
</dbReference>
<evidence type="ECO:0000259" key="1">
    <source>
        <dbReference type="Pfam" id="PF00535"/>
    </source>
</evidence>
<dbReference type="Proteomes" id="UP000202031">
    <property type="component" value="Chromosome"/>
</dbReference>
<organism evidence="2 3">
    <name type="scientific">Campylobacter lanienae NCTC 13004</name>
    <dbReference type="NCBI Taxonomy" id="1031753"/>
    <lineage>
        <taxon>Bacteria</taxon>
        <taxon>Pseudomonadati</taxon>
        <taxon>Campylobacterota</taxon>
        <taxon>Epsilonproteobacteria</taxon>
        <taxon>Campylobacterales</taxon>
        <taxon>Campylobacteraceae</taxon>
        <taxon>Campylobacter</taxon>
    </lineage>
</organism>
<dbReference type="RefSeq" id="WP_100590963.1">
    <property type="nucleotide sequence ID" value="NZ_CP015578.1"/>
</dbReference>
<dbReference type="GeneID" id="46921944"/>
<proteinExistence type="predicted"/>
<feature type="domain" description="Glycosyltransferase 2-like" evidence="1">
    <location>
        <begin position="7"/>
        <end position="130"/>
    </location>
</feature>
<protein>
    <submittedName>
        <fullName evidence="2">Glycosyltransferase, family 2</fullName>
    </submittedName>
</protein>
<reference evidence="3" key="2">
    <citation type="journal article" date="2017" name="Genome Biol. Evol.">
        <title>Comparative genomic analysis identifies a Campylobacter clade deficient in selenium metabolism.</title>
        <authorList>
            <person name="Miller W.G."/>
            <person name="Yee E."/>
            <person name="Lopes B.S."/>
            <person name="Chapman M.H."/>
            <person name="Huynh S."/>
            <person name="Bono J.L."/>
            <person name="Parker C.T."/>
            <person name="Strachan N.J.C."/>
            <person name="Forbes K.J."/>
        </authorList>
    </citation>
    <scope>NUCLEOTIDE SEQUENCE [LARGE SCALE GENOMIC DNA]</scope>
    <source>
        <strain evidence="3">NCTC 13004</strain>
    </source>
</reference>
<reference evidence="3" key="1">
    <citation type="journal article" date="2017" name="Genome Biol. Evol.">
        <title>Comparative Genomic Analysis Identifies a Campylobacter Clade Deficient in Selenium Metabolism.</title>
        <authorList>
            <person name="Miller W.G."/>
            <person name="Yee E."/>
            <person name="Lopes B.S."/>
            <person name="Chapman M.H."/>
            <person name="Huynh S."/>
            <person name="Bono J.L."/>
            <person name="Parker C.T."/>
            <person name="Strachan N.J.C."/>
            <person name="Forbes K.J."/>
        </authorList>
    </citation>
    <scope>NUCLEOTIDE SEQUENCE [LARGE SCALE GENOMIC DNA]</scope>
    <source>
        <strain evidence="3">NCTC 13004</strain>
    </source>
</reference>
<dbReference type="InterPro" id="IPR029044">
    <property type="entry name" value="Nucleotide-diphossugar_trans"/>
</dbReference>
<dbReference type="AlphaFoldDB" id="A0A1X9SPM0"/>
<gene>
    <name evidence="2" type="ORF">CLAN_1479</name>
</gene>
<dbReference type="InterPro" id="IPR001173">
    <property type="entry name" value="Glyco_trans_2-like"/>
</dbReference>
<dbReference type="KEGG" id="clx:CLAN_1479"/>
<dbReference type="GO" id="GO:0006487">
    <property type="term" value="P:protein N-linked glycosylation"/>
    <property type="evidence" value="ECO:0007669"/>
    <property type="project" value="TreeGrafter"/>
</dbReference>
<evidence type="ECO:0000313" key="3">
    <source>
        <dbReference type="Proteomes" id="UP000202031"/>
    </source>
</evidence>
<dbReference type="SUPFAM" id="SSF53448">
    <property type="entry name" value="Nucleotide-diphospho-sugar transferases"/>
    <property type="match status" value="1"/>
</dbReference>
<sequence length="236" mass="27303">MYKLAFLIPHFNHSKNLARLVEILSKFGAEILIIDDGSSKEHKEILKDLKAKIIYRKTNGGKGAAMKDGFKYLIENGFTHALQIDADMQHDLLYLRDFITLSQDHPKALICANPIYGKDAPKARLYGRKITNFWVYINTLGADLKDAMCGLRIYPLDSTNQILPKLKAYKMDFDIEILYLFFKLGVEILWFDVLVRYDKDGVSHFRAFRDNLLISKIHAKHFFALPKFIFKRLLDG</sequence>
<dbReference type="GO" id="GO:0016740">
    <property type="term" value="F:transferase activity"/>
    <property type="evidence" value="ECO:0007669"/>
    <property type="project" value="UniProtKB-KW"/>
</dbReference>
<dbReference type="Pfam" id="PF00535">
    <property type="entry name" value="Glycos_transf_2"/>
    <property type="match status" value="1"/>
</dbReference>
<keyword evidence="2" id="KW-0808">Transferase</keyword>